<organism evidence="10 11">
    <name type="scientific">Cohnella phaseoli</name>
    <dbReference type="NCBI Taxonomy" id="456490"/>
    <lineage>
        <taxon>Bacteria</taxon>
        <taxon>Bacillati</taxon>
        <taxon>Bacillota</taxon>
        <taxon>Bacilli</taxon>
        <taxon>Bacillales</taxon>
        <taxon>Paenibacillaceae</taxon>
        <taxon>Cohnella</taxon>
    </lineage>
</organism>
<dbReference type="Gene3D" id="2.160.20.10">
    <property type="entry name" value="Single-stranded right-handed beta-helix, Pectin lyase-like"/>
    <property type="match status" value="1"/>
</dbReference>
<dbReference type="GO" id="GO:0004650">
    <property type="term" value="F:polygalacturonase activity"/>
    <property type="evidence" value="ECO:0007669"/>
    <property type="project" value="InterPro"/>
</dbReference>
<keyword evidence="4" id="KW-0325">Glycoprotein</keyword>
<reference evidence="10 11" key="1">
    <citation type="submission" date="2018-07" db="EMBL/GenBank/DDBJ databases">
        <title>Genomic Encyclopedia of Type Strains, Phase III (KMG-III): the genomes of soil and plant-associated and newly described type strains.</title>
        <authorList>
            <person name="Whitman W."/>
        </authorList>
    </citation>
    <scope>NUCLEOTIDE SEQUENCE [LARGE SCALE GENOMIC DNA]</scope>
    <source>
        <strain evidence="10 11">CECT 7287</strain>
    </source>
</reference>
<evidence type="ECO:0000256" key="3">
    <source>
        <dbReference type="ARBA" id="ARBA00022801"/>
    </source>
</evidence>
<evidence type="ECO:0000256" key="2">
    <source>
        <dbReference type="ARBA" id="ARBA00022737"/>
    </source>
</evidence>
<keyword evidence="7" id="KW-0624">Polysaccharide degradation</keyword>
<protein>
    <submittedName>
        <fullName evidence="10">Glycosyl hydrolase family 28</fullName>
    </submittedName>
</protein>
<evidence type="ECO:0000256" key="7">
    <source>
        <dbReference type="ARBA" id="ARBA00023326"/>
    </source>
</evidence>
<evidence type="ECO:0000256" key="6">
    <source>
        <dbReference type="ARBA" id="ARBA00023295"/>
    </source>
</evidence>
<dbReference type="AlphaFoldDB" id="A0A3D9KG52"/>
<keyword evidence="2" id="KW-0677">Repeat</keyword>
<dbReference type="GO" id="GO:0000272">
    <property type="term" value="P:polysaccharide catabolic process"/>
    <property type="evidence" value="ECO:0007669"/>
    <property type="project" value="UniProtKB-KW"/>
</dbReference>
<evidence type="ECO:0000313" key="10">
    <source>
        <dbReference type="EMBL" id="RED85121.1"/>
    </source>
</evidence>
<evidence type="ECO:0000256" key="4">
    <source>
        <dbReference type="ARBA" id="ARBA00023180"/>
    </source>
</evidence>
<evidence type="ECO:0000313" key="11">
    <source>
        <dbReference type="Proteomes" id="UP000256977"/>
    </source>
</evidence>
<dbReference type="PANTHER" id="PTHR31736">
    <property type="match status" value="1"/>
</dbReference>
<keyword evidence="3 9" id="KW-0378">Hydrolase</keyword>
<gene>
    <name evidence="10" type="ORF">DFP98_105126</name>
</gene>
<evidence type="ECO:0000256" key="9">
    <source>
        <dbReference type="RuleBase" id="RU361169"/>
    </source>
</evidence>
<evidence type="ECO:0000256" key="8">
    <source>
        <dbReference type="ARBA" id="ARBA00037278"/>
    </source>
</evidence>
<dbReference type="RefSeq" id="WP_116060128.1">
    <property type="nucleotide sequence ID" value="NZ_QRDZ01000005.1"/>
</dbReference>
<dbReference type="EMBL" id="QRDZ01000005">
    <property type="protein sequence ID" value="RED85121.1"/>
    <property type="molecule type" value="Genomic_DNA"/>
</dbReference>
<evidence type="ECO:0000256" key="5">
    <source>
        <dbReference type="ARBA" id="ARBA00023277"/>
    </source>
</evidence>
<comment type="similarity">
    <text evidence="1 9">Belongs to the glycosyl hydrolase 28 family.</text>
</comment>
<dbReference type="Pfam" id="PF00295">
    <property type="entry name" value="Glyco_hydro_28"/>
    <property type="match status" value="1"/>
</dbReference>
<evidence type="ECO:0000256" key="1">
    <source>
        <dbReference type="ARBA" id="ARBA00008834"/>
    </source>
</evidence>
<keyword evidence="5" id="KW-0119">Carbohydrate metabolism</keyword>
<comment type="caution">
    <text evidence="10">The sequence shown here is derived from an EMBL/GenBank/DDBJ whole genome shotgun (WGS) entry which is preliminary data.</text>
</comment>
<dbReference type="InterPro" id="IPR000743">
    <property type="entry name" value="Glyco_hydro_28"/>
</dbReference>
<dbReference type="OrthoDB" id="9795222at2"/>
<dbReference type="Proteomes" id="UP000256977">
    <property type="component" value="Unassembled WGS sequence"/>
</dbReference>
<keyword evidence="6 9" id="KW-0326">Glycosidase</keyword>
<accession>A0A3D9KG52</accession>
<comment type="function">
    <text evidence="8">Pectinolytic enzyme involved in the degradation of xylogalacturonan (xga), a galacturonan backbone heavily substituted with xylose, and which is one important component of the hairy regions of pectin. Activity requires a galacturonic acid backbone substituted with xylose.</text>
</comment>
<keyword evidence="11" id="KW-1185">Reference proteome</keyword>
<dbReference type="SUPFAM" id="SSF51126">
    <property type="entry name" value="Pectin lyase-like"/>
    <property type="match status" value="1"/>
</dbReference>
<proteinExistence type="inferred from homology"/>
<dbReference type="InterPro" id="IPR011050">
    <property type="entry name" value="Pectin_lyase_fold/virulence"/>
</dbReference>
<dbReference type="InterPro" id="IPR012334">
    <property type="entry name" value="Pectin_lyas_fold"/>
</dbReference>
<sequence>MAAKIVTYPGPPEEAASSDYTVTVNGEPVFCYTSYRFNKDRPERIINGKGMKDREVSPISFAYFDFEGEVTVSITAARDFSEVAIRPLSLRVEPKEAGNVIRFTLNKPGTYIVEPYGPDRPIHIFANPLETNVPNPVDSSVRYFTPGIHYIDPLSLNDNETVYIAGGAIVYANIQEEDLSEWDDMTFQKATFGATGKKRVKVTGRGIVCGRDSLEKGRRHKLLEFTKCEDVEVDGVILRESSGWSFAVFESERVSIDNVRIVGHYINNDGIDICSSRHVRVKNCFCHNADDSFLIKAHHAPVDDVVFENCVAWNDVATSFGIVCETAHQVTNVFFRDCTVVHSTFPCWIPDAGGVLAVWNDYGGDVQGIHYENIVIEDACADKQVVKLNITNVHGLNDSQRGSIRDISFRNVEVLHTKDERIAFLSPFEQGAVSGIVLERVAINGKPVNSAQDSRIVNEGATDIRVRG</sequence>
<name>A0A3D9KG52_9BACL</name>
<dbReference type="PANTHER" id="PTHR31736:SF9">
    <property type="entry name" value="ENDO-XYLOGALACTURONAN HYDROLASE A-RELATED"/>
    <property type="match status" value="1"/>
</dbReference>